<evidence type="ECO:0000256" key="2">
    <source>
        <dbReference type="ARBA" id="ARBA00023015"/>
    </source>
</evidence>
<evidence type="ECO:0000313" key="7">
    <source>
        <dbReference type="Proteomes" id="UP000242757"/>
    </source>
</evidence>
<accession>A0A233RAW3</accession>
<dbReference type="InterPro" id="IPR036390">
    <property type="entry name" value="WH_DNA-bd_sf"/>
</dbReference>
<keyword evidence="4" id="KW-0804">Transcription</keyword>
<dbReference type="Gene3D" id="3.40.190.10">
    <property type="entry name" value="Periplasmic binding protein-like II"/>
    <property type="match status" value="2"/>
</dbReference>
<dbReference type="SUPFAM" id="SSF46785">
    <property type="entry name" value="Winged helix' DNA-binding domain"/>
    <property type="match status" value="1"/>
</dbReference>
<dbReference type="AlphaFoldDB" id="A0A233RAW3"/>
<evidence type="ECO:0000313" key="6">
    <source>
        <dbReference type="EMBL" id="OXY80540.1"/>
    </source>
</evidence>
<evidence type="ECO:0000256" key="4">
    <source>
        <dbReference type="ARBA" id="ARBA00023163"/>
    </source>
</evidence>
<dbReference type="FunFam" id="1.10.10.10:FF:000038">
    <property type="entry name" value="Glycine cleavage system transcriptional activator"/>
    <property type="match status" value="1"/>
</dbReference>
<reference evidence="6 7" key="1">
    <citation type="submission" date="2017-08" db="EMBL/GenBank/DDBJ databases">
        <title>A Genome Sequence of Oceanimonas doudoroffii ATCC 27123T.</title>
        <authorList>
            <person name="Brennan M.A."/>
            <person name="Maclea K.S."/>
            <person name="Mcclelland W.D."/>
            <person name="Trachtenberg A.M."/>
        </authorList>
    </citation>
    <scope>NUCLEOTIDE SEQUENCE [LARGE SCALE GENOMIC DNA]</scope>
    <source>
        <strain evidence="6 7">ATCC 27123</strain>
    </source>
</reference>
<dbReference type="Proteomes" id="UP000242757">
    <property type="component" value="Unassembled WGS sequence"/>
</dbReference>
<gene>
    <name evidence="6" type="ORF">B6S08_16650</name>
</gene>
<evidence type="ECO:0000256" key="1">
    <source>
        <dbReference type="ARBA" id="ARBA00009437"/>
    </source>
</evidence>
<evidence type="ECO:0000256" key="3">
    <source>
        <dbReference type="ARBA" id="ARBA00023125"/>
    </source>
</evidence>
<dbReference type="PROSITE" id="PS50931">
    <property type="entry name" value="HTH_LYSR"/>
    <property type="match status" value="1"/>
</dbReference>
<comment type="similarity">
    <text evidence="1">Belongs to the LysR transcriptional regulatory family.</text>
</comment>
<keyword evidence="3" id="KW-0238">DNA-binding</keyword>
<feature type="domain" description="HTH lysR-type" evidence="5">
    <location>
        <begin position="20"/>
        <end position="77"/>
    </location>
</feature>
<keyword evidence="7" id="KW-1185">Reference proteome</keyword>
<dbReference type="SUPFAM" id="SSF53850">
    <property type="entry name" value="Periplasmic binding protein-like II"/>
    <property type="match status" value="1"/>
</dbReference>
<dbReference type="InterPro" id="IPR058163">
    <property type="entry name" value="LysR-type_TF_proteobact-type"/>
</dbReference>
<dbReference type="InterPro" id="IPR005119">
    <property type="entry name" value="LysR_subst-bd"/>
</dbReference>
<dbReference type="Gene3D" id="1.10.10.10">
    <property type="entry name" value="Winged helix-like DNA-binding domain superfamily/Winged helix DNA-binding domain"/>
    <property type="match status" value="1"/>
</dbReference>
<keyword evidence="2" id="KW-0805">Transcription regulation</keyword>
<comment type="caution">
    <text evidence="6">The sequence shown here is derived from an EMBL/GenBank/DDBJ whole genome shotgun (WGS) entry which is preliminary data.</text>
</comment>
<dbReference type="GO" id="GO:0003700">
    <property type="term" value="F:DNA-binding transcription factor activity"/>
    <property type="evidence" value="ECO:0007669"/>
    <property type="project" value="InterPro"/>
</dbReference>
<organism evidence="6 7">
    <name type="scientific">Oceanimonas doudoroffii</name>
    <dbReference type="NCBI Taxonomy" id="84158"/>
    <lineage>
        <taxon>Bacteria</taxon>
        <taxon>Pseudomonadati</taxon>
        <taxon>Pseudomonadota</taxon>
        <taxon>Gammaproteobacteria</taxon>
        <taxon>Aeromonadales</taxon>
        <taxon>Aeromonadaceae</taxon>
        <taxon>Oceanimonas</taxon>
    </lineage>
</organism>
<dbReference type="EMBL" id="NBIM01000009">
    <property type="protein sequence ID" value="OXY80540.1"/>
    <property type="molecule type" value="Genomic_DNA"/>
</dbReference>
<dbReference type="PANTHER" id="PTHR30537:SF74">
    <property type="entry name" value="HTH-TYPE TRANSCRIPTIONAL REGULATOR TRPI"/>
    <property type="match status" value="1"/>
</dbReference>
<dbReference type="Pfam" id="PF03466">
    <property type="entry name" value="LysR_substrate"/>
    <property type="match status" value="1"/>
</dbReference>
<dbReference type="OrthoDB" id="6787458at2"/>
<proteinExistence type="inferred from homology"/>
<dbReference type="GO" id="GO:0043565">
    <property type="term" value="F:sequence-specific DNA binding"/>
    <property type="evidence" value="ECO:0007669"/>
    <property type="project" value="TreeGrafter"/>
</dbReference>
<dbReference type="InterPro" id="IPR036388">
    <property type="entry name" value="WH-like_DNA-bd_sf"/>
</dbReference>
<evidence type="ECO:0000259" key="5">
    <source>
        <dbReference type="PROSITE" id="PS50931"/>
    </source>
</evidence>
<dbReference type="InterPro" id="IPR000847">
    <property type="entry name" value="LysR_HTH_N"/>
</dbReference>
<protein>
    <submittedName>
        <fullName evidence="6">LysR family transcriptional regulator</fullName>
    </submittedName>
</protein>
<name>A0A233RAW3_9GAMM</name>
<dbReference type="PRINTS" id="PR00039">
    <property type="entry name" value="HTHLYSR"/>
</dbReference>
<dbReference type="RefSeq" id="WP_094201940.1">
    <property type="nucleotide sequence ID" value="NZ_NBIM01000009.1"/>
</dbReference>
<dbReference type="GO" id="GO:0006351">
    <property type="term" value="P:DNA-templated transcription"/>
    <property type="evidence" value="ECO:0007669"/>
    <property type="project" value="TreeGrafter"/>
</dbReference>
<sequence length="314" mass="35453">MTVTDSLARTAMSQKISPLPPLNCLQAFEAAARRRSFTQAATELNLTQSAVSRQIKRLEECLGRPLFTRDALSVTLTPAGERYFELVQGLLRELASGTAELTRRQGSLQLTLASSPTVASMWLTRRLPELKRACPQLDIRILTAEDPRRLDPSEFDLALYYLLPGEREPEGVRIRPVFGPERVIALCSKAYLQQNGPITDPAQMLKQHTLLELEDHYHDWLTWRDWFAGIEQPWQAPAHTFKANSYLLLMQAALAGQGITLGWERLLEPYLSEGALVQALPESMPSRGYLCLLEPSHRHASVAARQFIRWLLPE</sequence>
<dbReference type="Pfam" id="PF00126">
    <property type="entry name" value="HTH_1"/>
    <property type="match status" value="1"/>
</dbReference>
<dbReference type="PANTHER" id="PTHR30537">
    <property type="entry name" value="HTH-TYPE TRANSCRIPTIONAL REGULATOR"/>
    <property type="match status" value="1"/>
</dbReference>